<dbReference type="InterPro" id="IPR013149">
    <property type="entry name" value="ADH-like_C"/>
</dbReference>
<dbReference type="EMBL" id="FOMS01000014">
    <property type="protein sequence ID" value="SFE71657.1"/>
    <property type="molecule type" value="Genomic_DNA"/>
</dbReference>
<dbReference type="SUPFAM" id="SSF51735">
    <property type="entry name" value="NAD(P)-binding Rossmann-fold domains"/>
    <property type="match status" value="1"/>
</dbReference>
<proteinExistence type="inferred from homology"/>
<name>A0A1I2CTI7_9RHOB</name>
<dbReference type="InterPro" id="IPR013154">
    <property type="entry name" value="ADH-like_N"/>
</dbReference>
<dbReference type="GO" id="GO:0046872">
    <property type="term" value="F:metal ion binding"/>
    <property type="evidence" value="ECO:0007669"/>
    <property type="project" value="UniProtKB-KW"/>
</dbReference>
<dbReference type="InterPro" id="IPR020843">
    <property type="entry name" value="ER"/>
</dbReference>
<evidence type="ECO:0000256" key="4">
    <source>
        <dbReference type="ARBA" id="ARBA00022833"/>
    </source>
</evidence>
<dbReference type="PANTHER" id="PTHR43161">
    <property type="entry name" value="SORBITOL DEHYDROGENASE"/>
    <property type="match status" value="1"/>
</dbReference>
<dbReference type="InterPro" id="IPR036291">
    <property type="entry name" value="NAD(P)-bd_dom_sf"/>
</dbReference>
<dbReference type="Pfam" id="PF00107">
    <property type="entry name" value="ADH_zinc_N"/>
    <property type="match status" value="1"/>
</dbReference>
<reference evidence="7 8" key="1">
    <citation type="submission" date="2016-10" db="EMBL/GenBank/DDBJ databases">
        <authorList>
            <person name="Varghese N."/>
            <person name="Submissions S."/>
        </authorList>
    </citation>
    <scope>NUCLEOTIDE SEQUENCE [LARGE SCALE GENOMIC DNA]</scope>
    <source>
        <strain evidence="8">YIM D21,KCTC 23444,ACCC 10710</strain>
    </source>
</reference>
<evidence type="ECO:0000259" key="6">
    <source>
        <dbReference type="SMART" id="SM00829"/>
    </source>
</evidence>
<dbReference type="Proteomes" id="UP000325289">
    <property type="component" value="Unassembled WGS sequence"/>
</dbReference>
<keyword evidence="4" id="KW-0862">Zinc</keyword>
<keyword evidence="8" id="KW-1185">Reference proteome</keyword>
<dbReference type="SMART" id="SM00829">
    <property type="entry name" value="PKS_ER"/>
    <property type="match status" value="1"/>
</dbReference>
<dbReference type="SUPFAM" id="SSF50129">
    <property type="entry name" value="GroES-like"/>
    <property type="match status" value="1"/>
</dbReference>
<dbReference type="Pfam" id="PF08240">
    <property type="entry name" value="ADH_N"/>
    <property type="match status" value="1"/>
</dbReference>
<evidence type="ECO:0000256" key="1">
    <source>
        <dbReference type="ARBA" id="ARBA00001947"/>
    </source>
</evidence>
<comment type="similarity">
    <text evidence="2">Belongs to the zinc-containing alcohol dehydrogenase family.</text>
</comment>
<evidence type="ECO:0000256" key="2">
    <source>
        <dbReference type="ARBA" id="ARBA00008072"/>
    </source>
</evidence>
<gene>
    <name evidence="7" type="ORF">SAMN04515678_11479</name>
</gene>
<dbReference type="GO" id="GO:0016491">
    <property type="term" value="F:oxidoreductase activity"/>
    <property type="evidence" value="ECO:0007669"/>
    <property type="project" value="UniProtKB-KW"/>
</dbReference>
<accession>A0A1I2CTI7</accession>
<dbReference type="Gene3D" id="3.40.50.720">
    <property type="entry name" value="NAD(P)-binding Rossmann-like Domain"/>
    <property type="match status" value="1"/>
</dbReference>
<dbReference type="AlphaFoldDB" id="A0A1I2CTI7"/>
<protein>
    <submittedName>
        <fullName evidence="7">L-idonate 5-dehydrogenase</fullName>
    </submittedName>
</protein>
<organism evidence="7 8">
    <name type="scientific">Roseivivax sediminis</name>
    <dbReference type="NCBI Taxonomy" id="936889"/>
    <lineage>
        <taxon>Bacteria</taxon>
        <taxon>Pseudomonadati</taxon>
        <taxon>Pseudomonadota</taxon>
        <taxon>Alphaproteobacteria</taxon>
        <taxon>Rhodobacterales</taxon>
        <taxon>Roseobacteraceae</taxon>
        <taxon>Roseivivax</taxon>
    </lineage>
</organism>
<feature type="domain" description="Enoyl reductase (ER)" evidence="6">
    <location>
        <begin position="7"/>
        <end position="342"/>
    </location>
</feature>
<evidence type="ECO:0000256" key="5">
    <source>
        <dbReference type="ARBA" id="ARBA00023002"/>
    </source>
</evidence>
<dbReference type="OrthoDB" id="9809185at2"/>
<dbReference type="PANTHER" id="PTHR43161:SF9">
    <property type="entry name" value="SORBITOL DEHYDROGENASE"/>
    <property type="match status" value="1"/>
</dbReference>
<comment type="cofactor">
    <cofactor evidence="1">
        <name>Zn(2+)</name>
        <dbReference type="ChEBI" id="CHEBI:29105"/>
    </cofactor>
</comment>
<dbReference type="InterPro" id="IPR011032">
    <property type="entry name" value="GroES-like_sf"/>
</dbReference>
<evidence type="ECO:0000256" key="3">
    <source>
        <dbReference type="ARBA" id="ARBA00022723"/>
    </source>
</evidence>
<evidence type="ECO:0000313" key="7">
    <source>
        <dbReference type="EMBL" id="SFE71657.1"/>
    </source>
</evidence>
<sequence length="347" mass="35726">MKAVVCHAPRDLRIEDRPEAAAPGPGEAQIAISHGGICGSDLHYYLHGGFGAVRLVEPLILGHEVSGIVTALGPETQGLAVGDRVAVNPSRPCGTCAYCLRGQPNQCLDMRFNGSAMRTPHEQGLMRAQLTLPAAQAVRLAPGTDLALAAMTEPLAVALHAVRQAGSLVGKRVLVTGCGPIGCLVISAARLAGAAQIVATDIAEAPLGIARGMGADEVIDLGRSPEAMETLSRGKGTVDASFECSAAPPAIAGTLGATRAGGTVVLVGIGGEVPLPLGTAVAKELTLRGTFRFHEEFALAARMIETGRIDPAPLLTGVHEAEEAREAFDLAADKSRAMKVQIRFPGP</sequence>
<keyword evidence="3" id="KW-0479">Metal-binding</keyword>
<dbReference type="RefSeq" id="WP_149757896.1">
    <property type="nucleotide sequence ID" value="NZ_FOMS01000014.1"/>
</dbReference>
<keyword evidence="5" id="KW-0560">Oxidoreductase</keyword>
<dbReference type="CDD" id="cd08232">
    <property type="entry name" value="idonate-5-DH"/>
    <property type="match status" value="1"/>
</dbReference>
<dbReference type="Gene3D" id="3.90.180.10">
    <property type="entry name" value="Medium-chain alcohol dehydrogenases, catalytic domain"/>
    <property type="match status" value="1"/>
</dbReference>
<evidence type="ECO:0000313" key="8">
    <source>
        <dbReference type="Proteomes" id="UP000325289"/>
    </source>
</evidence>